<dbReference type="InterPro" id="IPR044855">
    <property type="entry name" value="CoA-Trfase_III_dom3_sf"/>
</dbReference>
<dbReference type="Pfam" id="PF02515">
    <property type="entry name" value="CoA_transf_3"/>
    <property type="match status" value="2"/>
</dbReference>
<keyword evidence="1" id="KW-0808">Transferase</keyword>
<protein>
    <submittedName>
        <fullName evidence="1">CoA-transferase family III</fullName>
    </submittedName>
</protein>
<evidence type="ECO:0000313" key="1">
    <source>
        <dbReference type="EMBL" id="SDS45485.1"/>
    </source>
</evidence>
<dbReference type="Gene3D" id="3.30.1540.10">
    <property type="entry name" value="formyl-coa transferase, domain 3"/>
    <property type="match status" value="1"/>
</dbReference>
<dbReference type="Gene3D" id="3.40.50.10540">
    <property type="entry name" value="Crotonobetainyl-coa:carnitine coa-transferase, domain 1"/>
    <property type="match status" value="2"/>
</dbReference>
<organism evidence="1 2">
    <name type="scientific">Bradyrhizobium canariense</name>
    <dbReference type="NCBI Taxonomy" id="255045"/>
    <lineage>
        <taxon>Bacteria</taxon>
        <taxon>Pseudomonadati</taxon>
        <taxon>Pseudomonadota</taxon>
        <taxon>Alphaproteobacteria</taxon>
        <taxon>Hyphomicrobiales</taxon>
        <taxon>Nitrobacteraceae</taxon>
        <taxon>Bradyrhizobium</taxon>
    </lineage>
</organism>
<proteinExistence type="predicted"/>
<name>A0A1H1SBX6_9BRAD</name>
<dbReference type="InterPro" id="IPR052985">
    <property type="entry name" value="CoA-trans_III_biosynth/detox"/>
</dbReference>
<dbReference type="SUPFAM" id="SSF89796">
    <property type="entry name" value="CoA-transferase family III (CaiB/BaiF)"/>
    <property type="match status" value="2"/>
</dbReference>
<dbReference type="PANTHER" id="PTHR48229:SF1">
    <property type="entry name" value="ALPHA METHYLACYL-COA RACEMASE-RELATED"/>
    <property type="match status" value="1"/>
</dbReference>
<dbReference type="PANTHER" id="PTHR48229">
    <property type="entry name" value="CAIB/BAIF FAMILY ENZYME (AFU_ORTHOLOGUE AFUA_1G05360)-RELATED"/>
    <property type="match status" value="1"/>
</dbReference>
<reference evidence="2" key="1">
    <citation type="submission" date="2016-10" db="EMBL/GenBank/DDBJ databases">
        <authorList>
            <person name="Varghese N."/>
            <person name="Submissions S."/>
        </authorList>
    </citation>
    <scope>NUCLEOTIDE SEQUENCE [LARGE SCALE GENOMIC DNA]</scope>
    <source>
        <strain evidence="2">GAS369</strain>
    </source>
</reference>
<dbReference type="EMBL" id="LT629750">
    <property type="protein sequence ID" value="SDS45485.1"/>
    <property type="molecule type" value="Genomic_DNA"/>
</dbReference>
<gene>
    <name evidence="1" type="ORF">SAMN05444158_2108</name>
</gene>
<dbReference type="GO" id="GO:0016740">
    <property type="term" value="F:transferase activity"/>
    <property type="evidence" value="ECO:0007669"/>
    <property type="project" value="UniProtKB-KW"/>
</dbReference>
<dbReference type="InterPro" id="IPR023606">
    <property type="entry name" value="CoA-Trfase_III_dom_1_sf"/>
</dbReference>
<dbReference type="RefSeq" id="WP_167558678.1">
    <property type="nucleotide sequence ID" value="NZ_LT629750.1"/>
</dbReference>
<keyword evidence="2" id="KW-1185">Reference proteome</keyword>
<dbReference type="AlphaFoldDB" id="A0A1H1SBX6"/>
<evidence type="ECO:0000313" key="2">
    <source>
        <dbReference type="Proteomes" id="UP000243904"/>
    </source>
</evidence>
<accession>A0A1H1SBX6</accession>
<dbReference type="Proteomes" id="UP000243904">
    <property type="component" value="Chromosome I"/>
</dbReference>
<sequence>MLNYPIVNNHDDLTKVVDLILSEAGLDRKDQGGTLTFAGMDPIRPTHIKVGCVSAAVTAANAIASAILWSKRTGQGQDIHVDLRKAYVTQSAWQDTLADCTLINGVPQMFGGNVGQLGTNILPTRDGRWVVLTSLYASNTERICALLDCGILPLQLERATRKWDSEDLERAAQDAGVPLAICRTRAEYHRTEQYQQNVATPLIHIEKIGDSAPEALPNGPRPLSGLRVLGMVHVVAGPATMRQLAAQGADCLNLNTLDWIEEPTIYLQCDAGLRQTYLDARIDRNKKPIYELAKEADVFVENLRPHLAGRQGFSAETLAQHRPGIIYVEMKLNSRKGPWADWAGYDFTAAGLTGMFCDIGSADQPQLPHGVNVICDFLTGYLGAIGVQAALLRRATEGGSYRVSVNLSQTVMLEQAIGLVDNATLLKLDSLGPDHKPIKPNLQTGQTSFGEFTRLGSQVEMSKTPEFWADPIISPIGSNRPVWLPR</sequence>
<dbReference type="InterPro" id="IPR003673">
    <property type="entry name" value="CoA-Trfase_fam_III"/>
</dbReference>